<dbReference type="GO" id="GO:0006412">
    <property type="term" value="P:translation"/>
    <property type="evidence" value="ECO:0007669"/>
    <property type="project" value="InterPro"/>
</dbReference>
<accession>A0A1G2KSR2</accession>
<dbReference type="InterPro" id="IPR012677">
    <property type="entry name" value="Nucleotide-bd_a/b_plait_sf"/>
</dbReference>
<dbReference type="Proteomes" id="UP000177811">
    <property type="component" value="Unassembled WGS sequence"/>
</dbReference>
<evidence type="ECO:0000256" key="1">
    <source>
        <dbReference type="ARBA" id="ARBA00006700"/>
    </source>
</evidence>
<proteinExistence type="inferred from homology"/>
<keyword evidence="3" id="KW-0687">Ribonucleoprotein</keyword>
<evidence type="ECO:0000256" key="4">
    <source>
        <dbReference type="ARBA" id="ARBA00035481"/>
    </source>
</evidence>
<comment type="caution">
    <text evidence="5">The sequence shown here is derived from an EMBL/GenBank/DDBJ whole genome shotgun (WGS) entry which is preliminary data.</text>
</comment>
<dbReference type="Pfam" id="PF00276">
    <property type="entry name" value="Ribosomal_L23"/>
    <property type="match status" value="1"/>
</dbReference>
<dbReference type="GO" id="GO:1990904">
    <property type="term" value="C:ribonucleoprotein complex"/>
    <property type="evidence" value="ECO:0007669"/>
    <property type="project" value="UniProtKB-KW"/>
</dbReference>
<dbReference type="EMBL" id="MHQL01000034">
    <property type="protein sequence ID" value="OHA02498.1"/>
    <property type="molecule type" value="Genomic_DNA"/>
</dbReference>
<organism evidence="5 6">
    <name type="scientific">Candidatus Sungbacteria bacterium RIFCSPHIGHO2_02_FULL_51_29</name>
    <dbReference type="NCBI Taxonomy" id="1802273"/>
    <lineage>
        <taxon>Bacteria</taxon>
        <taxon>Candidatus Sungiibacteriota</taxon>
    </lineage>
</organism>
<gene>
    <name evidence="5" type="ORF">A3C16_05460</name>
</gene>
<dbReference type="GO" id="GO:0005840">
    <property type="term" value="C:ribosome"/>
    <property type="evidence" value="ECO:0007669"/>
    <property type="project" value="UniProtKB-KW"/>
</dbReference>
<keyword evidence="2 5" id="KW-0689">Ribosomal protein</keyword>
<name>A0A1G2KSR2_9BACT</name>
<protein>
    <recommendedName>
        <fullName evidence="4">50S ribosomal protein L23</fullName>
    </recommendedName>
</protein>
<evidence type="ECO:0000256" key="3">
    <source>
        <dbReference type="ARBA" id="ARBA00023274"/>
    </source>
</evidence>
<dbReference type="InterPro" id="IPR013025">
    <property type="entry name" value="Ribosomal_uL23-like"/>
</dbReference>
<dbReference type="Gene3D" id="3.30.70.330">
    <property type="match status" value="1"/>
</dbReference>
<dbReference type="NCBIfam" id="NF004363">
    <property type="entry name" value="PRK05738.2-4"/>
    <property type="match status" value="1"/>
</dbReference>
<evidence type="ECO:0000313" key="5">
    <source>
        <dbReference type="EMBL" id="OHA02498.1"/>
    </source>
</evidence>
<reference evidence="5 6" key="1">
    <citation type="journal article" date="2016" name="Nat. Commun.">
        <title>Thousands of microbial genomes shed light on interconnected biogeochemical processes in an aquifer system.</title>
        <authorList>
            <person name="Anantharaman K."/>
            <person name="Brown C.T."/>
            <person name="Hug L.A."/>
            <person name="Sharon I."/>
            <person name="Castelle C.J."/>
            <person name="Probst A.J."/>
            <person name="Thomas B.C."/>
            <person name="Singh A."/>
            <person name="Wilkins M.J."/>
            <person name="Karaoz U."/>
            <person name="Brodie E.L."/>
            <person name="Williams K.H."/>
            <person name="Hubbard S.S."/>
            <person name="Banfield J.F."/>
        </authorList>
    </citation>
    <scope>NUCLEOTIDE SEQUENCE [LARGE SCALE GENOMIC DNA]</scope>
</reference>
<dbReference type="GO" id="GO:0003735">
    <property type="term" value="F:structural constituent of ribosome"/>
    <property type="evidence" value="ECO:0007669"/>
    <property type="project" value="InterPro"/>
</dbReference>
<dbReference type="SUPFAM" id="SSF54189">
    <property type="entry name" value="Ribosomal proteins S24e, L23 and L15e"/>
    <property type="match status" value="1"/>
</dbReference>
<comment type="similarity">
    <text evidence="1">Belongs to the universal ribosomal protein uL23 family.</text>
</comment>
<dbReference type="InterPro" id="IPR012678">
    <property type="entry name" value="Ribosomal_uL23/eL15/eS24_sf"/>
</dbReference>
<evidence type="ECO:0000256" key="2">
    <source>
        <dbReference type="ARBA" id="ARBA00022980"/>
    </source>
</evidence>
<dbReference type="AlphaFoldDB" id="A0A1G2KSR2"/>
<evidence type="ECO:0000313" key="6">
    <source>
        <dbReference type="Proteomes" id="UP000177811"/>
    </source>
</evidence>
<sequence>MLLASRVTEKSTLAGALNKYVFTVARTSTKKEVAKAIERKYGVHVSAVNIINAPSKKVRLGRTIGHVPGFKKAVVTLEDGQRIEVGV</sequence>